<proteinExistence type="predicted"/>
<keyword evidence="3" id="KW-1185">Reference proteome</keyword>
<name>A0AAV4DTA8_9GAST</name>
<feature type="compositionally biased region" description="Low complexity" evidence="1">
    <location>
        <begin position="80"/>
        <end position="108"/>
    </location>
</feature>
<protein>
    <submittedName>
        <fullName evidence="2">Uncharacterized protein</fullName>
    </submittedName>
</protein>
<dbReference type="AlphaFoldDB" id="A0AAV4DTA8"/>
<reference evidence="2 3" key="1">
    <citation type="journal article" date="2021" name="Elife">
        <title>Chloroplast acquisition without the gene transfer in kleptoplastic sea slugs, Plakobranchus ocellatus.</title>
        <authorList>
            <person name="Maeda T."/>
            <person name="Takahashi S."/>
            <person name="Yoshida T."/>
            <person name="Shimamura S."/>
            <person name="Takaki Y."/>
            <person name="Nagai Y."/>
            <person name="Toyoda A."/>
            <person name="Suzuki Y."/>
            <person name="Arimoto A."/>
            <person name="Ishii H."/>
            <person name="Satoh N."/>
            <person name="Nishiyama T."/>
            <person name="Hasebe M."/>
            <person name="Maruyama T."/>
            <person name="Minagawa J."/>
            <person name="Obokata J."/>
            <person name="Shigenobu S."/>
        </authorList>
    </citation>
    <scope>NUCLEOTIDE SEQUENCE [LARGE SCALE GENOMIC DNA]</scope>
</reference>
<dbReference type="EMBL" id="BLXT01008339">
    <property type="protein sequence ID" value="GFO47592.1"/>
    <property type="molecule type" value="Genomic_DNA"/>
</dbReference>
<accession>A0AAV4DTA8</accession>
<evidence type="ECO:0000313" key="2">
    <source>
        <dbReference type="EMBL" id="GFO47592.1"/>
    </source>
</evidence>
<organism evidence="2 3">
    <name type="scientific">Plakobranchus ocellatus</name>
    <dbReference type="NCBI Taxonomy" id="259542"/>
    <lineage>
        <taxon>Eukaryota</taxon>
        <taxon>Metazoa</taxon>
        <taxon>Spiralia</taxon>
        <taxon>Lophotrochozoa</taxon>
        <taxon>Mollusca</taxon>
        <taxon>Gastropoda</taxon>
        <taxon>Heterobranchia</taxon>
        <taxon>Euthyneura</taxon>
        <taxon>Panpulmonata</taxon>
        <taxon>Sacoglossa</taxon>
        <taxon>Placobranchoidea</taxon>
        <taxon>Plakobranchidae</taxon>
        <taxon>Plakobranchus</taxon>
    </lineage>
</organism>
<gene>
    <name evidence="2" type="ORF">PoB_007409700</name>
</gene>
<feature type="region of interest" description="Disordered" evidence="1">
    <location>
        <begin position="62"/>
        <end position="108"/>
    </location>
</feature>
<comment type="caution">
    <text evidence="2">The sequence shown here is derived from an EMBL/GenBank/DDBJ whole genome shotgun (WGS) entry which is preliminary data.</text>
</comment>
<dbReference type="Proteomes" id="UP000735302">
    <property type="component" value="Unassembled WGS sequence"/>
</dbReference>
<evidence type="ECO:0000256" key="1">
    <source>
        <dbReference type="SAM" id="MobiDB-lite"/>
    </source>
</evidence>
<evidence type="ECO:0000313" key="3">
    <source>
        <dbReference type="Proteomes" id="UP000735302"/>
    </source>
</evidence>
<sequence length="170" mass="18226">MSHVQYFHVEVFSFHVSTLVHLPPNHGGCCPRCHGVMLPGQTLIRRQISWQVHKALRHGLSAVEAKEKKKPQKKSSVRVSTTSSSNSSSSRIAAAALPSSSSSSSATAAAAPAPAGYSSLTTQAEKVTHSANKLTQVCRATHRATSNKATSQIYRLDCSKFIENTILATN</sequence>